<protein>
    <submittedName>
        <fullName evidence="2">Uncharacterized protein</fullName>
    </submittedName>
</protein>
<feature type="non-terminal residue" evidence="2">
    <location>
        <position position="1"/>
    </location>
</feature>
<evidence type="ECO:0000256" key="1">
    <source>
        <dbReference type="SAM" id="MobiDB-lite"/>
    </source>
</evidence>
<dbReference type="Proteomes" id="UP000626109">
    <property type="component" value="Unassembled WGS sequence"/>
</dbReference>
<name>A0A813IW44_POLGL</name>
<sequence length="502" mass="53231">VAAMATDELASLKEELSAVKSALQAGQAYLGMAGQTLSKYMMQLSEKENLLLERELRQRQKSTQGAVPARQAGPLEAREPPNSETAIFEKSSLAAVLGHMCDYEAVSIESTKALRALASLAFSQGAEVGNNDLVLGQLLRLLQLHPSEGVLQLAGMKTLCHLAFVPDVALGKLAKTEMLTALLATRNRTVGDCSDARFHAEASERASEALARIVASEAEAVVAKGGAEGGPGLTSLFEVVSLAVAQEVARGTWTPGPGGVQELIARLLEGELVQPAFVVESLVSAAPILMAAGVDSDLATGWIAVLRHLGSGLGPAFNEVLVAGGAVAATLTLMELHSQNLVLQSQGMACLFLLLDTCRKSAPKVFAEASGTKRTMAAMIVAPEDVALQSYGIRLLVSVLDWPISVQRQAQLNFEASVTLTKKAMQRNLDSSSLQVVALTALAKYLEDLGCVTEVKEGGMEGLIKAVMTRHSEVPQVQNWGTVVLDGLYADRNWKPRGWQVN</sequence>
<organism evidence="2 3">
    <name type="scientific">Polarella glacialis</name>
    <name type="common">Dinoflagellate</name>
    <dbReference type="NCBI Taxonomy" id="89957"/>
    <lineage>
        <taxon>Eukaryota</taxon>
        <taxon>Sar</taxon>
        <taxon>Alveolata</taxon>
        <taxon>Dinophyceae</taxon>
        <taxon>Suessiales</taxon>
        <taxon>Suessiaceae</taxon>
        <taxon>Polarella</taxon>
    </lineage>
</organism>
<evidence type="ECO:0000313" key="3">
    <source>
        <dbReference type="Proteomes" id="UP000626109"/>
    </source>
</evidence>
<evidence type="ECO:0000313" key="2">
    <source>
        <dbReference type="EMBL" id="CAE8657628.1"/>
    </source>
</evidence>
<reference evidence="2" key="1">
    <citation type="submission" date="2021-02" db="EMBL/GenBank/DDBJ databases">
        <authorList>
            <person name="Dougan E. K."/>
            <person name="Rhodes N."/>
            <person name="Thang M."/>
            <person name="Chan C."/>
        </authorList>
    </citation>
    <scope>NUCLEOTIDE SEQUENCE</scope>
</reference>
<gene>
    <name evidence="2" type="ORF">PGLA2088_LOCUS12922</name>
</gene>
<proteinExistence type="predicted"/>
<accession>A0A813IW44</accession>
<comment type="caution">
    <text evidence="2">The sequence shown here is derived from an EMBL/GenBank/DDBJ whole genome shotgun (WGS) entry which is preliminary data.</text>
</comment>
<dbReference type="AlphaFoldDB" id="A0A813IW44"/>
<dbReference type="EMBL" id="CAJNNW010015354">
    <property type="protein sequence ID" value="CAE8657628.1"/>
    <property type="molecule type" value="Genomic_DNA"/>
</dbReference>
<feature type="region of interest" description="Disordered" evidence="1">
    <location>
        <begin position="60"/>
        <end position="83"/>
    </location>
</feature>